<evidence type="ECO:0000256" key="4">
    <source>
        <dbReference type="ARBA" id="ARBA00012438"/>
    </source>
</evidence>
<dbReference type="GO" id="GO:0000155">
    <property type="term" value="F:phosphorelay sensor kinase activity"/>
    <property type="evidence" value="ECO:0007669"/>
    <property type="project" value="InterPro"/>
</dbReference>
<sequence length="937" mass="106095">MYLSKKLKNRISLTLKEQLGLCFGVTICTLAIILSWVVGERAKNEVMESDWLMLEQLSDSLVYSFDRGMFERYIEIDNIASLDEFRDSSLDLNYRRSVLERLQDNYPNYVWIAFAGVDGQVQVATEGLLEGESVLDRPWFDKALLSPYVGSVREANILAQVLPPLPDGKPLNVLDVAYPVYDEDGEVLGILIAYVNWNWIQEVKEALLANIPEDQEVEFLITNGNGLILFDSGGQEEGKNINYLLNDLQQSPTGSEIRPFNGEDYLMVYTQDQGFLSYPGLDFHIIVKQPEMIAFQAANELRNGVLGWGFGAAVVFSAVGWAIAHYFTKPLLKIADQANQIEQGDRTLAIFKEKQYQTLEKNPRNEIKLLSSSLAKVLKTLINQENNLKKINQELENKIQARTEELKSAKEIAESANRAKSIFLSNMSHELRTPLNAILGFSQLMQDDPHLTPEYREDLNIIVHSGEHLLSLINEVLELSKIEAGQITFNKTAFKLEDLLYSLKSMLQIKATEKNIQLIFDIDPHIPNLIITDERKLRQILLNLISNSLKFTQEGSVSIAARQGEDNKLIFSVIDTGFGMTQEELEKLFTPFFQSESGIKSKEGTGLGLTISRQFVNLMGGSIQAESEKYKGTKFTFSIKFTPLEDATDDNQINSNQKRIIGLAHGTPEYRILIVDDQKENRVLLHKLLEPLGFKTNQANNGQMAVEIAQQWQPHLILMDIGMPVMDGYQATKLIRQNHSHIKPIIIAVTAHAFMEEKTVILESGCDDVISKPFVTRFLLDKLRHFLHLEYIYQDDPLKDTVDNTMSSSLATNRNLTILVAEDNRVNQKLIVNLLGKLGYEIDVANNGVEVLEKLTAQKYDVIFMDVEMPEMDGVTATKKIREIYPPSQQPIIVAMTAHDDNDSREMFENIGMKYYLPKPIKLPELKSILMSVSEKQ</sequence>
<dbReference type="CDD" id="cd17546">
    <property type="entry name" value="REC_hyHK_CKI1_RcsC-like"/>
    <property type="match status" value="2"/>
</dbReference>
<evidence type="ECO:0000256" key="11">
    <source>
        <dbReference type="ARBA" id="ARBA00022840"/>
    </source>
</evidence>
<feature type="domain" description="Response regulatory" evidence="20">
    <location>
        <begin position="671"/>
        <end position="787"/>
    </location>
</feature>
<proteinExistence type="inferred from homology"/>
<dbReference type="SMART" id="SM00387">
    <property type="entry name" value="HATPase_c"/>
    <property type="match status" value="1"/>
</dbReference>
<dbReference type="FunFam" id="1.10.287.130:FF:000004">
    <property type="entry name" value="Ethylene receptor 1"/>
    <property type="match status" value="1"/>
</dbReference>
<evidence type="ECO:0000256" key="9">
    <source>
        <dbReference type="ARBA" id="ARBA00022741"/>
    </source>
</evidence>
<dbReference type="HOGENOM" id="CLU_000445_114_10_3"/>
<dbReference type="Gene3D" id="6.10.340.10">
    <property type="match status" value="1"/>
</dbReference>
<dbReference type="eggNOG" id="COG2205">
    <property type="taxonomic scope" value="Bacteria"/>
</dbReference>
<dbReference type="SUPFAM" id="SSF55874">
    <property type="entry name" value="ATPase domain of HSP90 chaperone/DNA topoisomerase II/histidine kinase"/>
    <property type="match status" value="1"/>
</dbReference>
<keyword evidence="17" id="KW-0175">Coiled coil</keyword>
<dbReference type="Gene3D" id="3.40.50.2300">
    <property type="match status" value="2"/>
</dbReference>
<comment type="similarity">
    <text evidence="3">In the N-terminal section; belongs to the phytochrome family.</text>
</comment>
<dbReference type="Pfam" id="PF00072">
    <property type="entry name" value="Response_reg"/>
    <property type="match status" value="2"/>
</dbReference>
<dbReference type="Gene3D" id="1.10.287.130">
    <property type="match status" value="1"/>
</dbReference>
<evidence type="ECO:0000256" key="8">
    <source>
        <dbReference type="ARBA" id="ARBA00022692"/>
    </source>
</evidence>
<keyword evidence="13" id="KW-0902">Two-component regulatory system</keyword>
<feature type="domain" description="Histidine kinase" evidence="19">
    <location>
        <begin position="426"/>
        <end position="643"/>
    </location>
</feature>
<evidence type="ECO:0000259" key="19">
    <source>
        <dbReference type="PROSITE" id="PS50109"/>
    </source>
</evidence>
<evidence type="ECO:0000256" key="5">
    <source>
        <dbReference type="ARBA" id="ARBA00022475"/>
    </source>
</evidence>
<dbReference type="Pfam" id="PF02518">
    <property type="entry name" value="HATPase_c"/>
    <property type="match status" value="1"/>
</dbReference>
<dbReference type="PROSITE" id="PS50110">
    <property type="entry name" value="RESPONSE_REGULATORY"/>
    <property type="match status" value="2"/>
</dbReference>
<evidence type="ECO:0000256" key="18">
    <source>
        <dbReference type="SAM" id="Phobius"/>
    </source>
</evidence>
<keyword evidence="6 16" id="KW-0597">Phosphoprotein</keyword>
<dbReference type="SUPFAM" id="SSF47384">
    <property type="entry name" value="Homodimeric domain of signal transducing histidine kinase"/>
    <property type="match status" value="1"/>
</dbReference>
<dbReference type="Gene3D" id="3.30.450.20">
    <property type="entry name" value="PAS domain"/>
    <property type="match status" value="1"/>
</dbReference>
<dbReference type="EMBL" id="CP003940">
    <property type="protein sequence ID" value="AFZ48035.1"/>
    <property type="molecule type" value="Genomic_DNA"/>
</dbReference>
<evidence type="ECO:0000256" key="10">
    <source>
        <dbReference type="ARBA" id="ARBA00022777"/>
    </source>
</evidence>
<evidence type="ECO:0000313" key="21">
    <source>
        <dbReference type="EMBL" id="AFZ48035.1"/>
    </source>
</evidence>
<evidence type="ECO:0000256" key="12">
    <source>
        <dbReference type="ARBA" id="ARBA00022989"/>
    </source>
</evidence>
<feature type="transmembrane region" description="Helical" evidence="18">
    <location>
        <begin position="21"/>
        <end position="39"/>
    </location>
</feature>
<dbReference type="STRING" id="292563.Cyast_2085"/>
<keyword evidence="9" id="KW-0547">Nucleotide-binding</keyword>
<evidence type="ECO:0000256" key="6">
    <source>
        <dbReference type="ARBA" id="ARBA00022553"/>
    </source>
</evidence>
<keyword evidence="8 18" id="KW-0812">Transmembrane</keyword>
<dbReference type="eggNOG" id="COG0642">
    <property type="taxonomic scope" value="Bacteria"/>
</dbReference>
<dbReference type="CDD" id="cd12914">
    <property type="entry name" value="PDC1_DGC_like"/>
    <property type="match status" value="1"/>
</dbReference>
<dbReference type="InterPro" id="IPR004358">
    <property type="entry name" value="Sig_transdc_His_kin-like_C"/>
</dbReference>
<dbReference type="KEGG" id="csn:Cyast_2085"/>
<dbReference type="SUPFAM" id="SSF52172">
    <property type="entry name" value="CheY-like"/>
    <property type="match status" value="2"/>
</dbReference>
<dbReference type="PANTHER" id="PTHR45339">
    <property type="entry name" value="HYBRID SIGNAL TRANSDUCTION HISTIDINE KINASE J"/>
    <property type="match status" value="1"/>
</dbReference>
<dbReference type="InterPro" id="IPR001789">
    <property type="entry name" value="Sig_transdc_resp-reg_receiver"/>
</dbReference>
<keyword evidence="10 21" id="KW-0418">Kinase</keyword>
<feature type="coiled-coil region" evidence="17">
    <location>
        <begin position="374"/>
        <end position="419"/>
    </location>
</feature>
<dbReference type="Pfam" id="PF00512">
    <property type="entry name" value="HisKA"/>
    <property type="match status" value="1"/>
</dbReference>
<evidence type="ECO:0000259" key="20">
    <source>
        <dbReference type="PROSITE" id="PS50110"/>
    </source>
</evidence>
<dbReference type="AlphaFoldDB" id="K9YNN8"/>
<evidence type="ECO:0000256" key="16">
    <source>
        <dbReference type="PROSITE-ProRule" id="PRU00169"/>
    </source>
</evidence>
<evidence type="ECO:0000256" key="1">
    <source>
        <dbReference type="ARBA" id="ARBA00000085"/>
    </source>
</evidence>
<dbReference type="Proteomes" id="UP000010483">
    <property type="component" value="Chromosome"/>
</dbReference>
<dbReference type="SMART" id="SM00388">
    <property type="entry name" value="HisKA"/>
    <property type="match status" value="1"/>
</dbReference>
<gene>
    <name evidence="21" type="ordered locus">Cyast_2085</name>
</gene>
<dbReference type="InterPro" id="IPR011006">
    <property type="entry name" value="CheY-like_superfamily"/>
</dbReference>
<dbReference type="PANTHER" id="PTHR45339:SF1">
    <property type="entry name" value="HYBRID SIGNAL TRANSDUCTION HISTIDINE KINASE J"/>
    <property type="match status" value="1"/>
</dbReference>
<dbReference type="SMART" id="SM00448">
    <property type="entry name" value="REC"/>
    <property type="match status" value="2"/>
</dbReference>
<dbReference type="Gene3D" id="3.30.565.10">
    <property type="entry name" value="Histidine kinase-like ATPase, C-terminal domain"/>
    <property type="match status" value="1"/>
</dbReference>
<keyword evidence="12 18" id="KW-1133">Transmembrane helix</keyword>
<dbReference type="GO" id="GO:0005524">
    <property type="term" value="F:ATP binding"/>
    <property type="evidence" value="ECO:0007669"/>
    <property type="project" value="UniProtKB-KW"/>
</dbReference>
<accession>K9YNN8</accession>
<dbReference type="InterPro" id="IPR003661">
    <property type="entry name" value="HisK_dim/P_dom"/>
</dbReference>
<comment type="subcellular location">
    <subcellularLocation>
        <location evidence="2">Cell membrane</location>
        <topology evidence="2">Multi-pass membrane protein</topology>
    </subcellularLocation>
</comment>
<reference evidence="22" key="1">
    <citation type="journal article" date="2013" name="Proc. Natl. Acad. Sci. U.S.A.">
        <title>Improving the coverage of the cyanobacterial phylum using diversity-driven genome sequencing.</title>
        <authorList>
            <person name="Shih P.M."/>
            <person name="Wu D."/>
            <person name="Latifi A."/>
            <person name="Axen S.D."/>
            <person name="Fewer D.P."/>
            <person name="Talla E."/>
            <person name="Calteau A."/>
            <person name="Cai F."/>
            <person name="Tandeau de Marsac N."/>
            <person name="Rippka R."/>
            <person name="Herdman M."/>
            <person name="Sivonen K."/>
            <person name="Coursin T."/>
            <person name="Laurent T."/>
            <person name="Goodwin L."/>
            <person name="Nolan M."/>
            <person name="Davenport K.W."/>
            <person name="Han C.S."/>
            <person name="Rubin E.M."/>
            <person name="Eisen J.A."/>
            <person name="Woyke T."/>
            <person name="Gugger M."/>
            <person name="Kerfeld C.A."/>
        </authorList>
    </citation>
    <scope>NUCLEOTIDE SEQUENCE [LARGE SCALE GENOMIC DNA]</scope>
    <source>
        <strain evidence="22">ATCC 29140 / PCC 7202</strain>
    </source>
</reference>
<dbReference type="InterPro" id="IPR005467">
    <property type="entry name" value="His_kinase_dom"/>
</dbReference>
<name>K9YNN8_CYASC</name>
<dbReference type="InterPro" id="IPR003594">
    <property type="entry name" value="HATPase_dom"/>
</dbReference>
<dbReference type="PROSITE" id="PS50109">
    <property type="entry name" value="HIS_KIN"/>
    <property type="match status" value="1"/>
</dbReference>
<dbReference type="BioCyc" id="CSTA292563:G1353-2089-MONOMER"/>
<evidence type="ECO:0000256" key="7">
    <source>
        <dbReference type="ARBA" id="ARBA00022679"/>
    </source>
</evidence>
<dbReference type="InterPro" id="IPR036097">
    <property type="entry name" value="HisK_dim/P_sf"/>
</dbReference>
<feature type="domain" description="Response regulatory" evidence="20">
    <location>
        <begin position="817"/>
        <end position="934"/>
    </location>
</feature>
<dbReference type="EC" id="2.7.13.3" evidence="4"/>
<evidence type="ECO:0000256" key="17">
    <source>
        <dbReference type="SAM" id="Coils"/>
    </source>
</evidence>
<feature type="modified residue" description="4-aspartylphosphate" evidence="16">
    <location>
        <position position="720"/>
    </location>
</feature>
<organism evidence="21 22">
    <name type="scientific">Cyanobacterium stanieri (strain ATCC 29140 / PCC 7202)</name>
    <dbReference type="NCBI Taxonomy" id="292563"/>
    <lineage>
        <taxon>Bacteria</taxon>
        <taxon>Bacillati</taxon>
        <taxon>Cyanobacteriota</taxon>
        <taxon>Cyanophyceae</taxon>
        <taxon>Oscillatoriophycideae</taxon>
        <taxon>Chroococcales</taxon>
        <taxon>Geminocystaceae</taxon>
        <taxon>Cyanobacterium</taxon>
    </lineage>
</organism>
<dbReference type="InterPro" id="IPR036890">
    <property type="entry name" value="HATPase_C_sf"/>
</dbReference>
<evidence type="ECO:0000256" key="14">
    <source>
        <dbReference type="ARBA" id="ARBA00023136"/>
    </source>
</evidence>
<evidence type="ECO:0000256" key="15">
    <source>
        <dbReference type="ARBA" id="ARBA00074306"/>
    </source>
</evidence>
<keyword evidence="7" id="KW-0808">Transferase</keyword>
<keyword evidence="22" id="KW-1185">Reference proteome</keyword>
<keyword evidence="11" id="KW-0067">ATP-binding</keyword>
<evidence type="ECO:0000313" key="22">
    <source>
        <dbReference type="Proteomes" id="UP000010483"/>
    </source>
</evidence>
<feature type="transmembrane region" description="Helical" evidence="18">
    <location>
        <begin position="305"/>
        <end position="327"/>
    </location>
</feature>
<keyword evidence="5" id="KW-1003">Cell membrane</keyword>
<dbReference type="CDD" id="cd00082">
    <property type="entry name" value="HisKA"/>
    <property type="match status" value="1"/>
</dbReference>
<dbReference type="FunFam" id="3.30.565.10:FF:000010">
    <property type="entry name" value="Sensor histidine kinase RcsC"/>
    <property type="match status" value="1"/>
</dbReference>
<protein>
    <recommendedName>
        <fullName evidence="15">Circadian input-output histidine kinase CikA</fullName>
        <ecNumber evidence="4">2.7.13.3</ecNumber>
    </recommendedName>
</protein>
<dbReference type="InterPro" id="IPR033479">
    <property type="entry name" value="dCache_1"/>
</dbReference>
<evidence type="ECO:0000256" key="13">
    <source>
        <dbReference type="ARBA" id="ARBA00023012"/>
    </source>
</evidence>
<comment type="catalytic activity">
    <reaction evidence="1">
        <text>ATP + protein L-histidine = ADP + protein N-phospho-L-histidine.</text>
        <dbReference type="EC" id="2.7.13.3"/>
    </reaction>
</comment>
<keyword evidence="14 18" id="KW-0472">Membrane</keyword>
<dbReference type="CDD" id="cd16922">
    <property type="entry name" value="HATPase_EvgS-ArcB-TorS-like"/>
    <property type="match status" value="1"/>
</dbReference>
<dbReference type="PRINTS" id="PR00344">
    <property type="entry name" value="BCTRLSENSOR"/>
</dbReference>
<dbReference type="Pfam" id="PF02743">
    <property type="entry name" value="dCache_1"/>
    <property type="match status" value="1"/>
</dbReference>
<evidence type="ECO:0000256" key="2">
    <source>
        <dbReference type="ARBA" id="ARBA00004651"/>
    </source>
</evidence>
<feature type="modified residue" description="4-aspartylphosphate" evidence="16">
    <location>
        <position position="866"/>
    </location>
</feature>
<dbReference type="GO" id="GO:0005886">
    <property type="term" value="C:plasma membrane"/>
    <property type="evidence" value="ECO:0007669"/>
    <property type="project" value="UniProtKB-SubCell"/>
</dbReference>
<evidence type="ECO:0000256" key="3">
    <source>
        <dbReference type="ARBA" id="ARBA00006402"/>
    </source>
</evidence>